<keyword evidence="7" id="KW-0677">Repeat</keyword>
<dbReference type="FunFam" id="3.30.40.10:FF:000002">
    <property type="entry name" value="Histone-lysine N-methyltransferase"/>
    <property type="match status" value="1"/>
</dbReference>
<keyword evidence="11" id="KW-0805">Transcription regulation</keyword>
<evidence type="ECO:0000256" key="6">
    <source>
        <dbReference type="ARBA" id="ARBA00022723"/>
    </source>
</evidence>
<dbReference type="AlphaFoldDB" id="R7TSU0"/>
<evidence type="ECO:0000313" key="19">
    <source>
        <dbReference type="EMBL" id="ELT96958.1"/>
    </source>
</evidence>
<dbReference type="SUPFAM" id="SSF82199">
    <property type="entry name" value="SET domain"/>
    <property type="match status" value="1"/>
</dbReference>
<dbReference type="GO" id="GO:0042800">
    <property type="term" value="F:histone H3K4 methyltransferase activity"/>
    <property type="evidence" value="ECO:0007669"/>
    <property type="project" value="TreeGrafter"/>
</dbReference>
<dbReference type="Pfam" id="PF05965">
    <property type="entry name" value="FYRC"/>
    <property type="match status" value="1"/>
</dbReference>
<dbReference type="Gene3D" id="3.30.40.10">
    <property type="entry name" value="Zinc/RING finger domain, C3HC4 (zinc finger)"/>
    <property type="match status" value="1"/>
</dbReference>
<dbReference type="SMART" id="SM00249">
    <property type="entry name" value="PHD"/>
    <property type="match status" value="1"/>
</dbReference>
<reference evidence="21" key="1">
    <citation type="submission" date="2012-12" db="EMBL/GenBank/DDBJ databases">
        <authorList>
            <person name="Hellsten U."/>
            <person name="Grimwood J."/>
            <person name="Chapman J.A."/>
            <person name="Shapiro H."/>
            <person name="Aerts A."/>
            <person name="Otillar R.P."/>
            <person name="Terry A.Y."/>
            <person name="Boore J.L."/>
            <person name="Simakov O."/>
            <person name="Marletaz F."/>
            <person name="Cho S.-J."/>
            <person name="Edsinger-Gonzales E."/>
            <person name="Havlak P."/>
            <person name="Kuo D.-H."/>
            <person name="Larsson T."/>
            <person name="Lv J."/>
            <person name="Arendt D."/>
            <person name="Savage R."/>
            <person name="Osoegawa K."/>
            <person name="de Jong P."/>
            <person name="Lindberg D.R."/>
            <person name="Seaver E.C."/>
            <person name="Weisblat D.A."/>
            <person name="Putnam N.H."/>
            <person name="Grigoriev I.V."/>
            <person name="Rokhsar D.S."/>
        </authorList>
    </citation>
    <scope>NUCLEOTIDE SEQUENCE</scope>
    <source>
        <strain evidence="21">I ESC-2004</strain>
    </source>
</reference>
<dbReference type="Pfam" id="PF00856">
    <property type="entry name" value="SET"/>
    <property type="match status" value="1"/>
</dbReference>
<evidence type="ECO:0000259" key="18">
    <source>
        <dbReference type="PROSITE" id="PS51805"/>
    </source>
</evidence>
<dbReference type="OMA" id="SCKNHAP"/>
<dbReference type="PROSITE" id="PS51805">
    <property type="entry name" value="EPHD"/>
    <property type="match status" value="1"/>
</dbReference>
<evidence type="ECO:0000256" key="7">
    <source>
        <dbReference type="ARBA" id="ARBA00022737"/>
    </source>
</evidence>
<feature type="compositionally biased region" description="Polar residues" evidence="15">
    <location>
        <begin position="1"/>
        <end position="19"/>
    </location>
</feature>
<evidence type="ECO:0000256" key="5">
    <source>
        <dbReference type="ARBA" id="ARBA00022691"/>
    </source>
</evidence>
<dbReference type="Gene3D" id="2.170.270.10">
    <property type="entry name" value="SET domain"/>
    <property type="match status" value="1"/>
</dbReference>
<dbReference type="EMBL" id="AMQN01011142">
    <property type="status" value="NOT_ANNOTATED_CDS"/>
    <property type="molecule type" value="Genomic_DNA"/>
</dbReference>
<dbReference type="GO" id="GO:0044666">
    <property type="term" value="C:MLL3/4 complex"/>
    <property type="evidence" value="ECO:0007669"/>
    <property type="project" value="TreeGrafter"/>
</dbReference>
<evidence type="ECO:0000256" key="8">
    <source>
        <dbReference type="ARBA" id="ARBA00022771"/>
    </source>
</evidence>
<dbReference type="PROSITE" id="PS51542">
    <property type="entry name" value="FYRN"/>
    <property type="match status" value="1"/>
</dbReference>
<feature type="region of interest" description="Disordered" evidence="15">
    <location>
        <begin position="1"/>
        <end position="21"/>
    </location>
</feature>
<feature type="domain" description="PHD-type" evidence="18">
    <location>
        <begin position="328"/>
        <end position="440"/>
    </location>
</feature>
<dbReference type="InterPro" id="IPR003616">
    <property type="entry name" value="Post-SET_dom"/>
</dbReference>
<dbReference type="GO" id="GO:0045944">
    <property type="term" value="P:positive regulation of transcription by RNA polymerase II"/>
    <property type="evidence" value="ECO:0007669"/>
    <property type="project" value="TreeGrafter"/>
</dbReference>
<keyword evidence="10" id="KW-0156">Chromatin regulator</keyword>
<keyword evidence="8" id="KW-0863">Zinc-finger</keyword>
<feature type="region of interest" description="Disordered" evidence="15">
    <location>
        <begin position="642"/>
        <end position="665"/>
    </location>
</feature>
<dbReference type="HOGENOM" id="CLU_000065_1_0_1"/>
<dbReference type="SMART" id="SM00508">
    <property type="entry name" value="PostSET"/>
    <property type="match status" value="1"/>
</dbReference>
<dbReference type="PROSITE" id="PS50868">
    <property type="entry name" value="POST_SET"/>
    <property type="match status" value="1"/>
</dbReference>
<evidence type="ECO:0000313" key="20">
    <source>
        <dbReference type="EnsemblMetazoa" id="CapteP153177"/>
    </source>
</evidence>
<dbReference type="CDD" id="cd15666">
    <property type="entry name" value="ePHD2_KMT2C_like"/>
    <property type="match status" value="1"/>
</dbReference>
<dbReference type="Proteomes" id="UP000014760">
    <property type="component" value="Unassembled WGS sequence"/>
</dbReference>
<dbReference type="InterPro" id="IPR034732">
    <property type="entry name" value="EPHD"/>
</dbReference>
<evidence type="ECO:0008006" key="22">
    <source>
        <dbReference type="Google" id="ProtNLM"/>
    </source>
</evidence>
<dbReference type="GO" id="GO:0032259">
    <property type="term" value="P:methylation"/>
    <property type="evidence" value="ECO:0007669"/>
    <property type="project" value="UniProtKB-KW"/>
</dbReference>
<dbReference type="CDD" id="cd19171">
    <property type="entry name" value="SET_KMT2C_2D"/>
    <property type="match status" value="1"/>
</dbReference>
<dbReference type="OrthoDB" id="308383at2759"/>
<comment type="subcellular location">
    <subcellularLocation>
        <location evidence="1">Nucleus</location>
    </subcellularLocation>
</comment>
<keyword evidence="2" id="KW-0597">Phosphoprotein</keyword>
<dbReference type="GO" id="GO:0003713">
    <property type="term" value="F:transcription coactivator activity"/>
    <property type="evidence" value="ECO:0007669"/>
    <property type="project" value="TreeGrafter"/>
</dbReference>
<keyword evidence="4" id="KW-0808">Transferase</keyword>
<organism evidence="19">
    <name type="scientific">Capitella teleta</name>
    <name type="common">Polychaete worm</name>
    <dbReference type="NCBI Taxonomy" id="283909"/>
    <lineage>
        <taxon>Eukaryota</taxon>
        <taxon>Metazoa</taxon>
        <taxon>Spiralia</taxon>
        <taxon>Lophotrochozoa</taxon>
        <taxon>Annelida</taxon>
        <taxon>Polychaeta</taxon>
        <taxon>Sedentaria</taxon>
        <taxon>Scolecida</taxon>
        <taxon>Capitellidae</taxon>
        <taxon>Capitella</taxon>
    </lineage>
</organism>
<name>R7TSU0_CAPTE</name>
<dbReference type="Pfam" id="PF13832">
    <property type="entry name" value="zf-HC5HC2H_2"/>
    <property type="match status" value="1"/>
</dbReference>
<keyword evidence="13" id="KW-0539">Nucleus</keyword>
<dbReference type="SMART" id="SM00541">
    <property type="entry name" value="FYRN"/>
    <property type="match status" value="1"/>
</dbReference>
<feature type="domain" description="SET" evidence="16">
    <location>
        <begin position="704"/>
        <end position="820"/>
    </location>
</feature>
<dbReference type="STRING" id="283909.R7TSU0"/>
<dbReference type="Pfam" id="PF05964">
    <property type="entry name" value="FYRN"/>
    <property type="match status" value="1"/>
</dbReference>
<evidence type="ECO:0000259" key="16">
    <source>
        <dbReference type="PROSITE" id="PS50280"/>
    </source>
</evidence>
<evidence type="ECO:0000256" key="1">
    <source>
        <dbReference type="ARBA" id="ARBA00004123"/>
    </source>
</evidence>
<evidence type="ECO:0000256" key="4">
    <source>
        <dbReference type="ARBA" id="ARBA00022679"/>
    </source>
</evidence>
<proteinExistence type="predicted"/>
<dbReference type="GO" id="GO:0008270">
    <property type="term" value="F:zinc ion binding"/>
    <property type="evidence" value="ECO:0007669"/>
    <property type="project" value="UniProtKB-KW"/>
</dbReference>
<feature type="domain" description="Post-SET" evidence="17">
    <location>
        <begin position="828"/>
        <end position="844"/>
    </location>
</feature>
<evidence type="ECO:0000256" key="13">
    <source>
        <dbReference type="ARBA" id="ARBA00023242"/>
    </source>
</evidence>
<dbReference type="EnsemblMetazoa" id="CapteT153177">
    <property type="protein sequence ID" value="CapteP153177"/>
    <property type="gene ID" value="CapteG153177"/>
</dbReference>
<dbReference type="InterPro" id="IPR003889">
    <property type="entry name" value="FYrich_C"/>
</dbReference>
<keyword evidence="6" id="KW-0479">Metal-binding</keyword>
<evidence type="ECO:0000256" key="9">
    <source>
        <dbReference type="ARBA" id="ARBA00022833"/>
    </source>
</evidence>
<keyword evidence="12" id="KW-0804">Transcription</keyword>
<evidence type="ECO:0000256" key="10">
    <source>
        <dbReference type="ARBA" id="ARBA00022853"/>
    </source>
</evidence>
<dbReference type="Gene3D" id="3.30.160.360">
    <property type="match status" value="1"/>
</dbReference>
<keyword evidence="14" id="KW-0175">Coiled coil</keyword>
<reference evidence="20" key="3">
    <citation type="submission" date="2015-06" db="UniProtKB">
        <authorList>
            <consortium name="EnsemblMetazoa"/>
        </authorList>
    </citation>
    <scope>IDENTIFICATION</scope>
</reference>
<keyword evidence="3" id="KW-0489">Methyltransferase</keyword>
<keyword evidence="5" id="KW-0949">S-adenosyl-L-methionine</keyword>
<evidence type="ECO:0000256" key="2">
    <source>
        <dbReference type="ARBA" id="ARBA00022553"/>
    </source>
</evidence>
<keyword evidence="9" id="KW-0862">Zinc</keyword>
<keyword evidence="21" id="KW-1185">Reference proteome</keyword>
<dbReference type="InterPro" id="IPR001965">
    <property type="entry name" value="Znf_PHD"/>
</dbReference>
<dbReference type="PROSITE" id="PS50280">
    <property type="entry name" value="SET"/>
    <property type="match status" value="1"/>
</dbReference>
<evidence type="ECO:0000256" key="15">
    <source>
        <dbReference type="SAM" id="MobiDB-lite"/>
    </source>
</evidence>
<accession>R7TSU0</accession>
<evidence type="ECO:0000256" key="12">
    <source>
        <dbReference type="ARBA" id="ARBA00023163"/>
    </source>
</evidence>
<dbReference type="FunFam" id="2.170.270.10:FF:000003">
    <property type="entry name" value="Histone-lysine N-methyltransferase"/>
    <property type="match status" value="1"/>
</dbReference>
<dbReference type="EMBL" id="KB308715">
    <property type="protein sequence ID" value="ELT96958.1"/>
    <property type="molecule type" value="Genomic_DNA"/>
</dbReference>
<dbReference type="InterPro" id="IPR001214">
    <property type="entry name" value="SET_dom"/>
</dbReference>
<dbReference type="InterPro" id="IPR003888">
    <property type="entry name" value="FYrich_N"/>
</dbReference>
<evidence type="ECO:0000256" key="14">
    <source>
        <dbReference type="SAM" id="Coils"/>
    </source>
</evidence>
<evidence type="ECO:0000256" key="3">
    <source>
        <dbReference type="ARBA" id="ARBA00022603"/>
    </source>
</evidence>
<feature type="coiled-coil region" evidence="14">
    <location>
        <begin position="220"/>
        <end position="247"/>
    </location>
</feature>
<evidence type="ECO:0000313" key="21">
    <source>
        <dbReference type="Proteomes" id="UP000014760"/>
    </source>
</evidence>
<reference evidence="19 21" key="2">
    <citation type="journal article" date="2013" name="Nature">
        <title>Insights into bilaterian evolution from three spiralian genomes.</title>
        <authorList>
            <person name="Simakov O."/>
            <person name="Marletaz F."/>
            <person name="Cho S.J."/>
            <person name="Edsinger-Gonzales E."/>
            <person name="Havlak P."/>
            <person name="Hellsten U."/>
            <person name="Kuo D.H."/>
            <person name="Larsson T."/>
            <person name="Lv J."/>
            <person name="Arendt D."/>
            <person name="Savage R."/>
            <person name="Osoegawa K."/>
            <person name="de Jong P."/>
            <person name="Grimwood J."/>
            <person name="Chapman J.A."/>
            <person name="Shapiro H."/>
            <person name="Aerts A."/>
            <person name="Otillar R.P."/>
            <person name="Terry A.Y."/>
            <person name="Boore J.L."/>
            <person name="Grigoriev I.V."/>
            <person name="Lindberg D.R."/>
            <person name="Seaver E.C."/>
            <person name="Weisblat D.A."/>
            <person name="Putnam N.H."/>
            <person name="Rokhsar D.S."/>
        </authorList>
    </citation>
    <scope>NUCLEOTIDE SEQUENCE</scope>
    <source>
        <strain evidence="19 21">I ESC-2004</strain>
    </source>
</reference>
<evidence type="ECO:0000256" key="11">
    <source>
        <dbReference type="ARBA" id="ARBA00023015"/>
    </source>
</evidence>
<dbReference type="PANTHER" id="PTHR45888:SF6">
    <property type="entry name" value="HL01030P-RELATED"/>
    <property type="match status" value="1"/>
</dbReference>
<dbReference type="InterPro" id="IPR013083">
    <property type="entry name" value="Znf_RING/FYVE/PHD"/>
</dbReference>
<gene>
    <name evidence="19" type="ORF">CAPTEDRAFT_153177</name>
</gene>
<dbReference type="SMART" id="SM00542">
    <property type="entry name" value="FYRC"/>
    <property type="match status" value="1"/>
</dbReference>
<dbReference type="InterPro" id="IPR046341">
    <property type="entry name" value="SET_dom_sf"/>
</dbReference>
<protein>
    <recommendedName>
        <fullName evidence="22">Histone-lysine N-methyltransferase</fullName>
    </recommendedName>
</protein>
<dbReference type="PROSITE" id="PS51543">
    <property type="entry name" value="FYRC"/>
    <property type="match status" value="1"/>
</dbReference>
<sequence>MSRASDQSPATIISSSSPECAQLADVRPHNPLLPLTGLRLISEDSQDSSLLRSDCQSPEIDVIKPVPIKVQPKDEPDLQQPKMEPLVAVEPMRENQLSVTLTMSSRAAEDIGGVLNAIADLLKIAVPPSFEVSRSPSPDLFSFARHAAARHMEEKVDLQTLIKSRMKFCRHCDVAVMTGVRKKKSDIPYLGKEEFVNKDDEMMFCSEDCYEQFATAHRHARESQMAREELNAQIEALRLKQLQLLAAQTQSPEPMAEKLRLRRASSLTVEPKYPPITERKWAGLKYKKWDATMMKVGHVAPPPTEQELLQLMTKLGQTIRCVPDIVDKRTCVLCHVTGDVETDGPGRLLHLSAEGSGDKWVHLNCALWSYEVYETMNGSLVNVDQACKRGASLQCVVCSQSGATVGCFKLRCTNAYHVRCAQAEGVIFFQDKTILCPQHTPKLPENVLPSLAVFRRVYVSREEDKQIASFVHQEEKNSVIRVGSLIVYNVGQLLPTQMHSGIFNTRDYIYPVGFHSCRFYWSSKRVHRRCRYICCIDENDNRPEFSVTVKERGHEDVTFKGDTCSGVWQSLLENLSRMRLDLDLVKMFPLYLSGEDLFGLTDSNVVRMLESLPGIELITNYTFRYGRSPLFELPLAINPTGSARSEPKLRTPFKRPHTLHGSSNTRSIPATVTLVPGDSTMPYMKQFVHSKSQQYRRLKTEWRINVYLRRSNVQGLGLFASRDLERHTMVIEYIGELIRSEVAEARERVYDSQNRGVYMFRIDDNTVVDATMTGGPARYINHSCAPNCVAEVVPFEKDSKIIIIARRRIARGEELTYDYKFDFEDDQHKIPCLCGAPNCRKWMN</sequence>
<evidence type="ECO:0000259" key="17">
    <source>
        <dbReference type="PROSITE" id="PS50868"/>
    </source>
</evidence>
<dbReference type="SMART" id="SM00317">
    <property type="entry name" value="SET"/>
    <property type="match status" value="1"/>
</dbReference>
<dbReference type="PANTHER" id="PTHR45888">
    <property type="entry name" value="HL01030P-RELATED"/>
    <property type="match status" value="1"/>
</dbReference>